<name>A0ABS3VDP1_9ACTN</name>
<dbReference type="EMBL" id="JAGFWR010000016">
    <property type="protein sequence ID" value="MBO4163677.1"/>
    <property type="molecule type" value="Genomic_DNA"/>
</dbReference>
<keyword evidence="3" id="KW-1185">Reference proteome</keyword>
<feature type="signal peptide" evidence="1">
    <location>
        <begin position="1"/>
        <end position="19"/>
    </location>
</feature>
<evidence type="ECO:0008006" key="4">
    <source>
        <dbReference type="Google" id="ProtNLM"/>
    </source>
</evidence>
<protein>
    <recommendedName>
        <fullName evidence="4">DUF3551 domain-containing protein</fullName>
    </recommendedName>
</protein>
<dbReference type="Proteomes" id="UP000671399">
    <property type="component" value="Unassembled WGS sequence"/>
</dbReference>
<evidence type="ECO:0000256" key="1">
    <source>
        <dbReference type="SAM" id="SignalP"/>
    </source>
</evidence>
<gene>
    <name evidence="2" type="ORF">JQN83_23070</name>
</gene>
<dbReference type="RefSeq" id="WP_208569236.1">
    <property type="nucleotide sequence ID" value="NZ_JAGFWR010000016.1"/>
</dbReference>
<accession>A0ABS3VDP1</accession>
<evidence type="ECO:0000313" key="2">
    <source>
        <dbReference type="EMBL" id="MBO4163677.1"/>
    </source>
</evidence>
<evidence type="ECO:0000313" key="3">
    <source>
        <dbReference type="Proteomes" id="UP000671399"/>
    </source>
</evidence>
<reference evidence="2 3" key="1">
    <citation type="submission" date="2021-03" db="EMBL/GenBank/DDBJ databases">
        <authorList>
            <person name="Lee D.-H."/>
        </authorList>
    </citation>
    <scope>NUCLEOTIDE SEQUENCE [LARGE SCALE GENOMIC DNA]</scope>
    <source>
        <strain evidence="2 3">MMS20-R2-23</strain>
    </source>
</reference>
<sequence>MSVLATAGAVAFMAGPAHAGVWVDGGFYPSEAECKSTGAARVASHQYTAYTCTLGTKSCVAEPTGPGVAGGLVPFDRCGERGYFLRGFMN</sequence>
<organism evidence="2 3">
    <name type="scientific">Micromonospora antibiotica</name>
    <dbReference type="NCBI Taxonomy" id="2807623"/>
    <lineage>
        <taxon>Bacteria</taxon>
        <taxon>Bacillati</taxon>
        <taxon>Actinomycetota</taxon>
        <taxon>Actinomycetes</taxon>
        <taxon>Micromonosporales</taxon>
        <taxon>Micromonosporaceae</taxon>
        <taxon>Micromonospora</taxon>
    </lineage>
</organism>
<proteinExistence type="predicted"/>
<keyword evidence="1" id="KW-0732">Signal</keyword>
<feature type="chain" id="PRO_5045559272" description="DUF3551 domain-containing protein" evidence="1">
    <location>
        <begin position="20"/>
        <end position="90"/>
    </location>
</feature>
<comment type="caution">
    <text evidence="2">The sequence shown here is derived from an EMBL/GenBank/DDBJ whole genome shotgun (WGS) entry which is preliminary data.</text>
</comment>